<comment type="caution">
    <text evidence="1">The sequence shown here is derived from an EMBL/GenBank/DDBJ whole genome shotgun (WGS) entry which is preliminary data.</text>
</comment>
<sequence>MSTLNEGDLYDILMCISYPSGVRGLFTWHYTNFYGDLLNYESRTLTNIIRLRNLRLKRRDEWYDVLAPVLSSVER</sequence>
<evidence type="ECO:0000313" key="2">
    <source>
        <dbReference type="Proteomes" id="UP000887013"/>
    </source>
</evidence>
<name>A0A8X6U5N5_NEPPI</name>
<reference evidence="1" key="1">
    <citation type="submission" date="2020-08" db="EMBL/GenBank/DDBJ databases">
        <title>Multicomponent nature underlies the extraordinary mechanical properties of spider dragline silk.</title>
        <authorList>
            <person name="Kono N."/>
            <person name="Nakamura H."/>
            <person name="Mori M."/>
            <person name="Yoshida Y."/>
            <person name="Ohtoshi R."/>
            <person name="Malay A.D."/>
            <person name="Moran D.A.P."/>
            <person name="Tomita M."/>
            <person name="Numata K."/>
            <person name="Arakawa K."/>
        </authorList>
    </citation>
    <scope>NUCLEOTIDE SEQUENCE</scope>
</reference>
<dbReference type="AlphaFoldDB" id="A0A8X6U5N5"/>
<organism evidence="1 2">
    <name type="scientific">Nephila pilipes</name>
    <name type="common">Giant wood spider</name>
    <name type="synonym">Nephila maculata</name>
    <dbReference type="NCBI Taxonomy" id="299642"/>
    <lineage>
        <taxon>Eukaryota</taxon>
        <taxon>Metazoa</taxon>
        <taxon>Ecdysozoa</taxon>
        <taxon>Arthropoda</taxon>
        <taxon>Chelicerata</taxon>
        <taxon>Arachnida</taxon>
        <taxon>Araneae</taxon>
        <taxon>Araneomorphae</taxon>
        <taxon>Entelegynae</taxon>
        <taxon>Araneoidea</taxon>
        <taxon>Nephilidae</taxon>
        <taxon>Nephila</taxon>
    </lineage>
</organism>
<dbReference type="Proteomes" id="UP000887013">
    <property type="component" value="Unassembled WGS sequence"/>
</dbReference>
<proteinExistence type="predicted"/>
<protein>
    <submittedName>
        <fullName evidence="1">Uncharacterized protein</fullName>
    </submittedName>
</protein>
<keyword evidence="2" id="KW-1185">Reference proteome</keyword>
<accession>A0A8X6U5N5</accession>
<gene>
    <name evidence="1" type="ORF">NPIL_476421</name>
</gene>
<dbReference type="EMBL" id="BMAW01025834">
    <property type="protein sequence ID" value="GFT94178.1"/>
    <property type="molecule type" value="Genomic_DNA"/>
</dbReference>
<evidence type="ECO:0000313" key="1">
    <source>
        <dbReference type="EMBL" id="GFT94178.1"/>
    </source>
</evidence>